<dbReference type="EMBL" id="CP150886">
    <property type="protein sequence ID" value="WZB89679.1"/>
    <property type="molecule type" value="Genomic_DNA"/>
</dbReference>
<evidence type="ECO:0000313" key="2">
    <source>
        <dbReference type="EMBL" id="WZB89679.1"/>
    </source>
</evidence>
<organism evidence="2 3">
    <name type="scientific">Okeanomitos corallinicola TIOX110</name>
    <dbReference type="NCBI Taxonomy" id="3133117"/>
    <lineage>
        <taxon>Bacteria</taxon>
        <taxon>Bacillati</taxon>
        <taxon>Cyanobacteriota</taxon>
        <taxon>Cyanophyceae</taxon>
        <taxon>Nostocales</taxon>
        <taxon>Aphanizomenonaceae</taxon>
        <taxon>Okeanomitos</taxon>
    </lineage>
</organism>
<name>A0ABZ2UXL4_9CYAN</name>
<evidence type="ECO:0000256" key="1">
    <source>
        <dbReference type="SAM" id="Phobius"/>
    </source>
</evidence>
<protein>
    <submittedName>
        <fullName evidence="2">Uncharacterized protein</fullName>
    </submittedName>
</protein>
<evidence type="ECO:0000313" key="3">
    <source>
        <dbReference type="Proteomes" id="UP001483337"/>
    </source>
</evidence>
<reference evidence="2 3" key="1">
    <citation type="submission" date="2024-04" db="EMBL/GenBank/DDBJ databases">
        <title>Okeanomitos corallinicola gen. &amp; sp. nov. (Nostocales, Cyanobacteria), a new toxic marine heterocyst-forming cyanobacterium from a coral reef.</title>
        <authorList>
            <person name="Li H."/>
            <person name="Li R."/>
            <person name="Kang J."/>
            <person name="Hii K.S."/>
            <person name="Mohamed H.F."/>
            <person name="Xu X."/>
            <person name="Luo Z."/>
        </authorList>
    </citation>
    <scope>NUCLEOTIDE SEQUENCE [LARGE SCALE GENOMIC DNA]</scope>
    <source>
        <strain evidence="2 3">TIOX110</strain>
    </source>
</reference>
<keyword evidence="1" id="KW-0472">Membrane</keyword>
<dbReference type="Proteomes" id="UP001483337">
    <property type="component" value="Chromosome"/>
</dbReference>
<proteinExistence type="predicted"/>
<keyword evidence="1" id="KW-0812">Transmembrane</keyword>
<keyword evidence="3" id="KW-1185">Reference proteome</keyword>
<dbReference type="RefSeq" id="WP_353932577.1">
    <property type="nucleotide sequence ID" value="NZ_CP150886.1"/>
</dbReference>
<keyword evidence="1" id="KW-1133">Transmembrane helix</keyword>
<feature type="transmembrane region" description="Helical" evidence="1">
    <location>
        <begin position="31"/>
        <end position="52"/>
    </location>
</feature>
<accession>A0ABZ2UXL4</accession>
<sequence>MSWEKLGNISFGDRYTLNFYDYNLYKYYLNLLPQLSSPVLLLFYISVVTTYMKLK</sequence>
<gene>
    <name evidence="2" type="ORF">WJM97_08310</name>
</gene>